<keyword evidence="2" id="KW-0520">NAD</keyword>
<dbReference type="RefSeq" id="WP_039188945.1">
    <property type="nucleotide sequence ID" value="NZ_JRFJ01000001.1"/>
</dbReference>
<keyword evidence="1" id="KW-0560">Oxidoreductase</keyword>
<dbReference type="CDD" id="cd12164">
    <property type="entry name" value="GDH_like_2"/>
    <property type="match status" value="1"/>
</dbReference>
<name>A0A0B1Q4V0_9HYPH</name>
<evidence type="ECO:0000259" key="3">
    <source>
        <dbReference type="Pfam" id="PF02826"/>
    </source>
</evidence>
<dbReference type="Proteomes" id="UP000030826">
    <property type="component" value="Unassembled WGS sequence"/>
</dbReference>
<evidence type="ECO:0000256" key="1">
    <source>
        <dbReference type="ARBA" id="ARBA00023002"/>
    </source>
</evidence>
<sequence length="313" mass="33710">MTILISSTGESPELWRDALAARLPDETIVLSPDEDDASRIDYAVVWQQPRGVLSRLPALKAIFSLGAGVDHVLSDPTLPDVPVVRIVAEDLTNRMSEYVVWRVLDHMRQGRLYREQQAAALWRDRSQPAAASVSVGILGLGELGRDAGRKLGALGFKVLGWSRTQRTLDGIETHSGRDGLITCLGACDIVVVLLPLTGETRGLIDDSFLSALKQRTPLGGPVLINAGRGGLQSDDAILRALNDGRLMEASLDVFEQEPLPASSALWAHPRVFVTPHIAASSDPVALSALIARQIVRHRAGESLVGVVDRSAGY</sequence>
<dbReference type="OrthoDB" id="9787219at2"/>
<feature type="domain" description="D-isomer specific 2-hydroxyacid dehydrogenase NAD-binding" evidence="3">
    <location>
        <begin position="102"/>
        <end position="278"/>
    </location>
</feature>
<evidence type="ECO:0000256" key="2">
    <source>
        <dbReference type="ARBA" id="ARBA00023027"/>
    </source>
</evidence>
<comment type="caution">
    <text evidence="4">The sequence shown here is derived from an EMBL/GenBank/DDBJ whole genome shotgun (WGS) entry which is preliminary data.</text>
</comment>
<organism evidence="4 5">
    <name type="scientific">Aureimonas altamirensis</name>
    <dbReference type="NCBI Taxonomy" id="370622"/>
    <lineage>
        <taxon>Bacteria</taxon>
        <taxon>Pseudomonadati</taxon>
        <taxon>Pseudomonadota</taxon>
        <taxon>Alphaproteobacteria</taxon>
        <taxon>Hyphomicrobiales</taxon>
        <taxon>Aurantimonadaceae</taxon>
        <taxon>Aureimonas</taxon>
    </lineage>
</organism>
<dbReference type="Pfam" id="PF02826">
    <property type="entry name" value="2-Hacid_dh_C"/>
    <property type="match status" value="1"/>
</dbReference>
<dbReference type="PANTHER" id="PTHR43333:SF1">
    <property type="entry name" value="D-ISOMER SPECIFIC 2-HYDROXYACID DEHYDROGENASE NAD-BINDING DOMAIN-CONTAINING PROTEIN"/>
    <property type="match status" value="1"/>
</dbReference>
<dbReference type="GO" id="GO:0016491">
    <property type="term" value="F:oxidoreductase activity"/>
    <property type="evidence" value="ECO:0007669"/>
    <property type="project" value="UniProtKB-KW"/>
</dbReference>
<dbReference type="GO" id="GO:0051287">
    <property type="term" value="F:NAD binding"/>
    <property type="evidence" value="ECO:0007669"/>
    <property type="project" value="InterPro"/>
</dbReference>
<dbReference type="InterPro" id="IPR006140">
    <property type="entry name" value="D-isomer_DH_NAD-bd"/>
</dbReference>
<dbReference type="EMBL" id="JRFJ01000001">
    <property type="protein sequence ID" value="KHJ55883.1"/>
    <property type="molecule type" value="Genomic_DNA"/>
</dbReference>
<dbReference type="AlphaFoldDB" id="A0A0B1Q4V0"/>
<proteinExistence type="predicted"/>
<dbReference type="PANTHER" id="PTHR43333">
    <property type="entry name" value="2-HACID_DH_C DOMAIN-CONTAINING PROTEIN"/>
    <property type="match status" value="1"/>
</dbReference>
<protein>
    <submittedName>
        <fullName evidence="4">2-hydroxyacid dehydrogenase</fullName>
    </submittedName>
</protein>
<dbReference type="SUPFAM" id="SSF51735">
    <property type="entry name" value="NAD(P)-binding Rossmann-fold domains"/>
    <property type="match status" value="1"/>
</dbReference>
<evidence type="ECO:0000313" key="4">
    <source>
        <dbReference type="EMBL" id="KHJ55883.1"/>
    </source>
</evidence>
<reference evidence="4 5" key="1">
    <citation type="submission" date="2014-09" db="EMBL/GenBank/DDBJ databases">
        <title>Isolation and characterization of Aurantimonas altamirensis ON-56566 from clinical sample following a dog bite.</title>
        <authorList>
            <person name="Eshaghi A."/>
            <person name="Li A."/>
            <person name="Shahinas D."/>
            <person name="Bahn P."/>
            <person name="Kus J.V."/>
            <person name="Patel S.N."/>
        </authorList>
    </citation>
    <scope>NUCLEOTIDE SEQUENCE [LARGE SCALE GENOMIC DNA]</scope>
    <source>
        <strain evidence="4 5">ON-56566</strain>
    </source>
</reference>
<dbReference type="Gene3D" id="3.40.50.720">
    <property type="entry name" value="NAD(P)-binding Rossmann-like Domain"/>
    <property type="match status" value="2"/>
</dbReference>
<gene>
    <name evidence="4" type="ORF">LA66_04465</name>
</gene>
<dbReference type="STRING" id="370622.LA66_04465"/>
<dbReference type="InterPro" id="IPR036291">
    <property type="entry name" value="NAD(P)-bd_dom_sf"/>
</dbReference>
<evidence type="ECO:0000313" key="5">
    <source>
        <dbReference type="Proteomes" id="UP000030826"/>
    </source>
</evidence>
<dbReference type="SUPFAM" id="SSF52283">
    <property type="entry name" value="Formate/glycerate dehydrogenase catalytic domain-like"/>
    <property type="match status" value="1"/>
</dbReference>
<accession>A0A0B1Q4V0</accession>